<reference evidence="2 3" key="1">
    <citation type="journal article" date="2013" name="Mar. Genomics">
        <title>Expression of sulfatases in Rhodopirellula baltica and the diversity of sulfatases in the genus Rhodopirellula.</title>
        <authorList>
            <person name="Wegner C.E."/>
            <person name="Richter-Heitmann T."/>
            <person name="Klindworth A."/>
            <person name="Klockow C."/>
            <person name="Richter M."/>
            <person name="Achstetter T."/>
            <person name="Glockner F.O."/>
            <person name="Harder J."/>
        </authorList>
    </citation>
    <scope>NUCLEOTIDE SEQUENCE [LARGE SCALE GENOMIC DNA]</scope>
    <source>
        <strain evidence="2 3">SM41</strain>
    </source>
</reference>
<feature type="compositionally biased region" description="Polar residues" evidence="1">
    <location>
        <begin position="201"/>
        <end position="210"/>
    </location>
</feature>
<evidence type="ECO:0000313" key="3">
    <source>
        <dbReference type="Proteomes" id="UP000011885"/>
    </source>
</evidence>
<keyword evidence="3" id="KW-1185">Reference proteome</keyword>
<organism evidence="2 3">
    <name type="scientific">Rhodopirellula sallentina SM41</name>
    <dbReference type="NCBI Taxonomy" id="1263870"/>
    <lineage>
        <taxon>Bacteria</taxon>
        <taxon>Pseudomonadati</taxon>
        <taxon>Planctomycetota</taxon>
        <taxon>Planctomycetia</taxon>
        <taxon>Pirellulales</taxon>
        <taxon>Pirellulaceae</taxon>
        <taxon>Rhodopirellula</taxon>
    </lineage>
</organism>
<gene>
    <name evidence="2" type="ORF">RSSM_02976</name>
</gene>
<feature type="region of interest" description="Disordered" evidence="1">
    <location>
        <begin position="196"/>
        <end position="272"/>
    </location>
</feature>
<comment type="caution">
    <text evidence="2">The sequence shown here is derived from an EMBL/GenBank/DDBJ whole genome shotgun (WGS) entry which is preliminary data.</text>
</comment>
<evidence type="ECO:0000256" key="1">
    <source>
        <dbReference type="SAM" id="MobiDB-lite"/>
    </source>
</evidence>
<feature type="region of interest" description="Disordered" evidence="1">
    <location>
        <begin position="302"/>
        <end position="325"/>
    </location>
</feature>
<feature type="compositionally biased region" description="Low complexity" evidence="1">
    <location>
        <begin position="228"/>
        <end position="240"/>
    </location>
</feature>
<feature type="compositionally biased region" description="Acidic residues" evidence="1">
    <location>
        <begin position="217"/>
        <end position="227"/>
    </location>
</feature>
<dbReference type="EMBL" id="ANOH01000208">
    <property type="protein sequence ID" value="EMI55569.1"/>
    <property type="molecule type" value="Genomic_DNA"/>
</dbReference>
<protein>
    <submittedName>
        <fullName evidence="2">Uncharacterized protein</fullName>
    </submittedName>
</protein>
<dbReference type="RefSeq" id="WP_008679521.1">
    <property type="nucleotide sequence ID" value="NZ_ANOH01000208.1"/>
</dbReference>
<sequence>MTRNVNRKRSHHRTSPTLRLETLESRRLLAVAAFESELLVDNNGVPGEVIVDNTVTAGETFFLRVTTQEFDPMRYGLQSVGVDIEWDASLLDVVEEDFVLESVITANLPVLQKGTLDQASGTIEGLSGTSLSALGAGRPIGNAVPETFVLIRMRAGDEAGVAELDLQKGSAKTITAPTASLGERHLDFDSETITIVAPASESETPIESTPNPIPSEPDAEESPDAPVEEPAASVEEPVAAEPEEILPQETLSVEPEETIEPETGGQEIDTPVVELPVETPVEEVAPSDPSDDVLDASLPAEEAFEEPSEVTSENTEPTESNQEQADAVDEVMSFDFNGDGIFDLADFGLMNAQASSDANATSVEVESAVEHAEPMVSDEHKTAEPEVELLAPCIAIPAIGDVAATEQWLDEFAKAWLADSDARAQRREESLLF</sequence>
<dbReference type="Proteomes" id="UP000011885">
    <property type="component" value="Unassembled WGS sequence"/>
</dbReference>
<dbReference type="AlphaFoldDB" id="M5U2Q8"/>
<name>M5U2Q8_9BACT</name>
<proteinExistence type="predicted"/>
<dbReference type="PATRIC" id="fig|1263870.3.peg.3164"/>
<accession>M5U2Q8</accession>
<feature type="compositionally biased region" description="Low complexity" evidence="1">
    <location>
        <begin position="261"/>
        <end position="272"/>
    </location>
</feature>
<evidence type="ECO:0000313" key="2">
    <source>
        <dbReference type="EMBL" id="EMI55569.1"/>
    </source>
</evidence>
<feature type="compositionally biased region" description="Polar residues" evidence="1">
    <location>
        <begin position="309"/>
        <end position="324"/>
    </location>
</feature>